<comment type="subcellular location">
    <subcellularLocation>
        <location evidence="1">Nucleus</location>
        <location evidence="1">Nuclear pore complex</location>
    </subcellularLocation>
</comment>
<dbReference type="InterPro" id="IPR011502">
    <property type="entry name" value="Nucleoporin_Nup85"/>
</dbReference>
<keyword evidence="1" id="KW-0653">Protein transport</keyword>
<dbReference type="WBParaSite" id="ASIM_0000898101-mRNA-1">
    <property type="protein sequence ID" value="ASIM_0000898101-mRNA-1"/>
    <property type="gene ID" value="ASIM_0000898101"/>
</dbReference>
<protein>
    <recommendedName>
        <fullName evidence="1">Nuclear pore complex protein Nup85</fullName>
    </recommendedName>
</protein>
<dbReference type="GO" id="GO:0015031">
    <property type="term" value="P:protein transport"/>
    <property type="evidence" value="ECO:0007669"/>
    <property type="project" value="UniProtKB-KW"/>
</dbReference>
<evidence type="ECO:0000313" key="4">
    <source>
        <dbReference type="WBParaSite" id="ASIM_0000898101-mRNA-1"/>
    </source>
</evidence>
<dbReference type="EMBL" id="UYRR01024523">
    <property type="protein sequence ID" value="VDK33937.1"/>
    <property type="molecule type" value="Genomic_DNA"/>
</dbReference>
<keyword evidence="1" id="KW-0813">Transport</keyword>
<keyword evidence="1" id="KW-0539">Nucleus</keyword>
<evidence type="ECO:0000256" key="1">
    <source>
        <dbReference type="RuleBase" id="RU365073"/>
    </source>
</evidence>
<proteinExistence type="inferred from homology"/>
<reference evidence="4" key="1">
    <citation type="submission" date="2017-02" db="UniProtKB">
        <authorList>
            <consortium name="WormBaseParasite"/>
        </authorList>
    </citation>
    <scope>IDENTIFICATION</scope>
</reference>
<dbReference type="GO" id="GO:0005643">
    <property type="term" value="C:nuclear pore"/>
    <property type="evidence" value="ECO:0007669"/>
    <property type="project" value="UniProtKB-SubCell"/>
</dbReference>
<comment type="similarity">
    <text evidence="1">Belongs to the nucleoporin Nup85 family.</text>
</comment>
<dbReference type="OrthoDB" id="17644at2759"/>
<dbReference type="AlphaFoldDB" id="A0A0M3JMU2"/>
<reference evidence="2 3" key="2">
    <citation type="submission" date="2018-11" db="EMBL/GenBank/DDBJ databases">
        <authorList>
            <consortium name="Pathogen Informatics"/>
        </authorList>
    </citation>
    <scope>NUCLEOTIDE SEQUENCE [LARGE SCALE GENOMIC DNA]</scope>
</reference>
<dbReference type="Proteomes" id="UP000267096">
    <property type="component" value="Unassembled WGS sequence"/>
</dbReference>
<accession>A0A0M3JMU2</accession>
<name>A0A0M3JMU2_ANISI</name>
<sequence length="65" mass="7241">MWRIGVDYLLECDDEGRENIALLIGRMPIDNEKTAIALNAICLRASLRRIAADVAESMTYRCVAG</sequence>
<keyword evidence="1" id="KW-0811">Translocation</keyword>
<keyword evidence="1" id="KW-0472">Membrane</keyword>
<keyword evidence="1" id="KW-0906">Nuclear pore complex</keyword>
<gene>
    <name evidence="2" type="ORF">ASIM_LOCUS8729</name>
</gene>
<keyword evidence="1" id="KW-0509">mRNA transport</keyword>
<evidence type="ECO:0000313" key="3">
    <source>
        <dbReference type="Proteomes" id="UP000267096"/>
    </source>
</evidence>
<dbReference type="GO" id="GO:0051028">
    <property type="term" value="P:mRNA transport"/>
    <property type="evidence" value="ECO:0007669"/>
    <property type="project" value="UniProtKB-KW"/>
</dbReference>
<evidence type="ECO:0000313" key="2">
    <source>
        <dbReference type="EMBL" id="VDK33937.1"/>
    </source>
</evidence>
<keyword evidence="3" id="KW-1185">Reference proteome</keyword>
<dbReference type="Pfam" id="PF07575">
    <property type="entry name" value="Nucleopor_Nup85"/>
    <property type="match status" value="1"/>
</dbReference>
<comment type="subunit">
    <text evidence="1">Component of the nuclear pore complex (NPC).</text>
</comment>
<organism evidence="4">
    <name type="scientific">Anisakis simplex</name>
    <name type="common">Herring worm</name>
    <dbReference type="NCBI Taxonomy" id="6269"/>
    <lineage>
        <taxon>Eukaryota</taxon>
        <taxon>Metazoa</taxon>
        <taxon>Ecdysozoa</taxon>
        <taxon>Nematoda</taxon>
        <taxon>Chromadorea</taxon>
        <taxon>Rhabditida</taxon>
        <taxon>Spirurina</taxon>
        <taxon>Ascaridomorpha</taxon>
        <taxon>Ascaridoidea</taxon>
        <taxon>Anisakidae</taxon>
        <taxon>Anisakis</taxon>
        <taxon>Anisakis simplex complex</taxon>
    </lineage>
</organism>
<dbReference type="GO" id="GO:0031965">
    <property type="term" value="C:nuclear membrane"/>
    <property type="evidence" value="ECO:0007669"/>
    <property type="project" value="UniProtKB-UniRule"/>
</dbReference>
<comment type="function">
    <text evidence="1">Functions as a component of the nuclear pore complex (NPC).</text>
</comment>